<evidence type="ECO:0000256" key="13">
    <source>
        <dbReference type="ARBA" id="ARBA00023054"/>
    </source>
</evidence>
<keyword evidence="4" id="KW-1032">Host cell membrane</keyword>
<organism evidence="19">
    <name type="scientific">Wenzhou pacific spadenose shark paramyxovirus</name>
    <dbReference type="NCBI Taxonomy" id="2116452"/>
    <lineage>
        <taxon>Viruses</taxon>
        <taxon>Riboviria</taxon>
        <taxon>Orthornavirae</taxon>
        <taxon>Negarnaviricota</taxon>
        <taxon>Haploviricotina</taxon>
        <taxon>Monjiviricetes</taxon>
        <taxon>Mononegavirales</taxon>
        <taxon>Paramyxoviridae</taxon>
        <taxon>Skoliovirinae</taxon>
        <taxon>Scoliodonvirus</taxon>
        <taxon>Scoliodonvirus scoliodontis</taxon>
    </lineage>
</organism>
<dbReference type="Gene3D" id="1.10.287.2480">
    <property type="match status" value="1"/>
</dbReference>
<evidence type="ECO:0000256" key="6">
    <source>
        <dbReference type="ARBA" id="ARBA00022595"/>
    </source>
</evidence>
<dbReference type="SUPFAM" id="SSF58069">
    <property type="entry name" value="Virus ectodomain"/>
    <property type="match status" value="1"/>
</dbReference>
<dbReference type="RefSeq" id="YP_010790476.1">
    <property type="nucleotide sequence ID" value="NC_075438.1"/>
</dbReference>
<accession>A0A2P1GN10</accession>
<evidence type="ECO:0000256" key="17">
    <source>
        <dbReference type="ARBA" id="ARBA00023296"/>
    </source>
</evidence>
<keyword evidence="8" id="KW-0732">Signal</keyword>
<evidence type="ECO:0000256" key="14">
    <source>
        <dbReference type="ARBA" id="ARBA00023136"/>
    </source>
</evidence>
<dbReference type="GO" id="GO:0055036">
    <property type="term" value="C:virion membrane"/>
    <property type="evidence" value="ECO:0007669"/>
    <property type="project" value="UniProtKB-SubCell"/>
</dbReference>
<comment type="subcellular location">
    <subcellularLocation>
        <location evidence="18">Virion membrane</location>
        <topology evidence="18">Single-pass type I membrane protein</topology>
    </subcellularLocation>
    <subcellularLocation>
        <location evidence="18">Host cell membrane</location>
        <topology evidence="18">Single-pass membrane protein</topology>
    </subcellularLocation>
</comment>
<evidence type="ECO:0000256" key="15">
    <source>
        <dbReference type="ARBA" id="ARBA00023157"/>
    </source>
</evidence>
<evidence type="ECO:0000313" key="19">
    <source>
        <dbReference type="EMBL" id="AVM87354.1"/>
    </source>
</evidence>
<evidence type="ECO:0000256" key="18">
    <source>
        <dbReference type="RuleBase" id="RU003705"/>
    </source>
</evidence>
<keyword evidence="17" id="KW-1160">Virus entry into host cell</keyword>
<evidence type="ECO:0000256" key="10">
    <source>
        <dbReference type="ARBA" id="ARBA00022870"/>
    </source>
</evidence>
<evidence type="ECO:0000256" key="3">
    <source>
        <dbReference type="ARBA" id="ARBA00022506"/>
    </source>
</evidence>
<evidence type="ECO:0000313" key="20">
    <source>
        <dbReference type="Proteomes" id="UP000297009"/>
    </source>
</evidence>
<evidence type="ECO:0000256" key="5">
    <source>
        <dbReference type="ARBA" id="ARBA00022521"/>
    </source>
</evidence>
<evidence type="ECO:0000256" key="12">
    <source>
        <dbReference type="ARBA" id="ARBA00022989"/>
    </source>
</evidence>
<dbReference type="EMBL" id="MG600057">
    <property type="protein sequence ID" value="AVM87354.1"/>
    <property type="molecule type" value="Viral_cRNA"/>
</dbReference>
<evidence type="ECO:0000256" key="4">
    <source>
        <dbReference type="ARBA" id="ARBA00022511"/>
    </source>
</evidence>
<evidence type="ECO:0000256" key="2">
    <source>
        <dbReference type="ARBA" id="ARBA00016586"/>
    </source>
</evidence>
<dbReference type="GO" id="GO:0020002">
    <property type="term" value="C:host cell plasma membrane"/>
    <property type="evidence" value="ECO:0007669"/>
    <property type="project" value="UniProtKB-SubCell"/>
</dbReference>
<dbReference type="Gene3D" id="2.40.490.10">
    <property type="entry name" value="Newcastle disease virus like domain"/>
    <property type="match status" value="1"/>
</dbReference>
<comment type="caution">
    <text evidence="18">Lacks conserved residue(s) required for the propagation of feature annotation.</text>
</comment>
<dbReference type="Proteomes" id="UP000297009">
    <property type="component" value="Segment"/>
</dbReference>
<comment type="subunit">
    <text evidence="18">Homotrimer of disulfide-linked F1-F2.</text>
</comment>
<name>A0A2P1GN10_9MONO</name>
<dbReference type="GO" id="GO:0019064">
    <property type="term" value="P:fusion of virus membrane with host plasma membrane"/>
    <property type="evidence" value="ECO:0007669"/>
    <property type="project" value="UniProtKB-KW"/>
</dbReference>
<feature type="transmembrane region" description="Helical" evidence="18">
    <location>
        <begin position="507"/>
        <end position="527"/>
    </location>
</feature>
<keyword evidence="6" id="KW-1162">Viral penetration into host cytoplasm</keyword>
<keyword evidence="10" id="KW-1043">Host membrane</keyword>
<keyword evidence="7 18" id="KW-0812">Transmembrane</keyword>
<keyword evidence="9" id="KW-0946">Virion</keyword>
<keyword evidence="11 18" id="KW-0261">Viral envelope protein</keyword>
<evidence type="ECO:0000256" key="16">
    <source>
        <dbReference type="ARBA" id="ARBA00023180"/>
    </source>
</evidence>
<dbReference type="GO" id="GO:0019031">
    <property type="term" value="C:viral envelope"/>
    <property type="evidence" value="ECO:0007669"/>
    <property type="project" value="UniProtKB-KW"/>
</dbReference>
<dbReference type="Pfam" id="PF00523">
    <property type="entry name" value="Fusion_gly"/>
    <property type="match status" value="1"/>
</dbReference>
<feature type="transmembrane region" description="Helical" evidence="18">
    <location>
        <begin position="119"/>
        <end position="143"/>
    </location>
</feature>
<keyword evidence="3" id="KW-1168">Fusion of virus membrane with host membrane</keyword>
<keyword evidence="13" id="KW-0175">Coiled coil</keyword>
<evidence type="ECO:0000256" key="1">
    <source>
        <dbReference type="ARBA" id="ARBA00008211"/>
    </source>
</evidence>
<dbReference type="SUPFAM" id="SSF69922">
    <property type="entry name" value="Head and neck region of the ectodomain of NDV fusion glycoprotein"/>
    <property type="match status" value="1"/>
</dbReference>
<dbReference type="GeneID" id="80527867"/>
<sequence>MDWRFIKAFMLALLIMPSHPHDHVSHYKVLTYAGVIVQSQGPLYYVAGNSTLDLVFSLYPTKTGGNCSTDLLDIIKESVTEDLTVLNETLKELLNSTMNHMFEKDYFTGTSSSTRSKRFAGVILGAAALALGGAAMITAGVAIHKVNQLEGKVDKILSAMKDSVDVIQDLNAIVGNLINIVTDLSDYTNEILVSEMDNAKCERRQLQSLVLYKMYLTKFYTLTQDMYRTPLQFPIPYTLLGEGTIKIIKDYWSTLPESELMSGRVKNELLSGLQGTLVKALPDEGILYISLQIPRITIVDDSEIYRTASVSIKMESGYSYLSDLPGLVVYHGGELYELPESSCVTNHPPYICHPVPLNIVPTNTRECIIQGNSSLCPFTTTPRNSFKAWTTLGETTIINCYDFECMCHLPNGDIMHAHHPLYVLDDQQCVAFHVDGIILRDSEGTLNITVYHQQIDLPDDHLSLLPKLGTSARLRELKNQTDVLNEEIIAIRAKLEEAGHINIQTDVSIWLIVITVVVFLLLILIIICQCKSKKSTQAPVVNMMYPQIQQHRPVSRQPVKRETIVSMEDFSGSAGYTHLAGPTRMPSRRLGDLFRANME</sequence>
<evidence type="ECO:0000256" key="8">
    <source>
        <dbReference type="ARBA" id="ARBA00022729"/>
    </source>
</evidence>
<dbReference type="InterPro" id="IPR000776">
    <property type="entry name" value="Fusion_F0_Paramyxovir"/>
</dbReference>
<proteinExistence type="inferred from homology"/>
<keyword evidence="20" id="KW-1185">Reference proteome</keyword>
<dbReference type="KEGG" id="vg:80527867"/>
<reference evidence="19" key="1">
    <citation type="journal article" date="2018" name="Nature">
        <title>The evolutionary history of vertebrate RNA viruses.</title>
        <authorList>
            <person name="Shi M."/>
            <person name="Lin X.D."/>
            <person name="Chen X."/>
            <person name="Tian J.H."/>
            <person name="Chen L.J."/>
            <person name="Li K."/>
            <person name="Wang W."/>
            <person name="Eden J.S."/>
            <person name="Shen J.J."/>
            <person name="Liu L."/>
            <person name="Holmes E.C."/>
            <person name="Zhang Y.Z."/>
        </authorList>
    </citation>
    <scope>NUCLEOTIDE SEQUENCE [LARGE SCALE GENOMIC DNA]</scope>
    <source>
        <strain evidence="19">DWXCSG11347</strain>
    </source>
</reference>
<keyword evidence="12 18" id="KW-1133">Transmembrane helix</keyword>
<dbReference type="GO" id="GO:0046718">
    <property type="term" value="P:symbiont entry into host cell"/>
    <property type="evidence" value="ECO:0007669"/>
    <property type="project" value="UniProtKB-KW"/>
</dbReference>
<protein>
    <recommendedName>
        <fullName evidence="2 18">Fusion glycoprotein F0</fullName>
    </recommendedName>
</protein>
<comment type="similarity">
    <text evidence="1 18">Belongs to the paramyxoviruses fusion glycoprotein family.</text>
</comment>
<evidence type="ECO:0000256" key="11">
    <source>
        <dbReference type="ARBA" id="ARBA00022879"/>
    </source>
</evidence>
<keyword evidence="14 18" id="KW-0472">Membrane</keyword>
<keyword evidence="16" id="KW-0325">Glycoprotein</keyword>
<keyword evidence="5" id="KW-1169">Fusion of virus membrane with host cell membrane</keyword>
<evidence type="ECO:0000256" key="7">
    <source>
        <dbReference type="ARBA" id="ARBA00022692"/>
    </source>
</evidence>
<keyword evidence="15" id="KW-1015">Disulfide bond</keyword>
<evidence type="ECO:0000256" key="9">
    <source>
        <dbReference type="ARBA" id="ARBA00022844"/>
    </source>
</evidence>